<dbReference type="Gene3D" id="3.40.50.720">
    <property type="entry name" value="NAD(P)-binding Rossmann-like Domain"/>
    <property type="match status" value="1"/>
</dbReference>
<organism evidence="4 5">
    <name type="scientific">Pontixanthobacter luteolus</name>
    <dbReference type="NCBI Taxonomy" id="295089"/>
    <lineage>
        <taxon>Bacteria</taxon>
        <taxon>Pseudomonadati</taxon>
        <taxon>Pseudomonadota</taxon>
        <taxon>Alphaproteobacteria</taxon>
        <taxon>Sphingomonadales</taxon>
        <taxon>Erythrobacteraceae</taxon>
        <taxon>Pontixanthobacter</taxon>
    </lineage>
</organism>
<dbReference type="SUPFAM" id="SSF51735">
    <property type="entry name" value="NAD(P)-binding Rossmann-fold domains"/>
    <property type="match status" value="1"/>
</dbReference>
<sequence>MTTLSRFNGKTAIITGSSHGIGEGIARRFAAEGANVVLNSRSREDCEKVAADLDPSRTLIVAGDVSKPEFAKELISKTAEKFGGVDVLVNNAGVAVSGMLEKADDSDIDKVIDINVKGVLYLSRAAIPELKKTGGSIVNISSVSGIGGDWTLPIYNASKGAVTNLTRSLALQLGGKGVRVNAVLPSVTRSDMTGGITENEELMKAFMNRLPLGRIAEPEDIAGPVLFLASDDAKFVTGVNLPVDGGVSASNGQPNFMAHG</sequence>
<dbReference type="Proteomes" id="UP000471435">
    <property type="component" value="Unassembled WGS sequence"/>
</dbReference>
<evidence type="ECO:0000313" key="5">
    <source>
        <dbReference type="Proteomes" id="UP000471435"/>
    </source>
</evidence>
<protein>
    <submittedName>
        <fullName evidence="4">Glucose 1-dehydrogenase</fullName>
        <ecNumber evidence="4">1.1.1.47</ecNumber>
    </submittedName>
</protein>
<dbReference type="Pfam" id="PF13561">
    <property type="entry name" value="adh_short_C2"/>
    <property type="match status" value="1"/>
</dbReference>
<dbReference type="InterPro" id="IPR036291">
    <property type="entry name" value="NAD(P)-bd_dom_sf"/>
</dbReference>
<dbReference type="InterPro" id="IPR057326">
    <property type="entry name" value="KR_dom"/>
</dbReference>
<dbReference type="InterPro" id="IPR002347">
    <property type="entry name" value="SDR_fam"/>
</dbReference>
<comment type="similarity">
    <text evidence="1">Belongs to the short-chain dehydrogenases/reductases (SDR) family.</text>
</comment>
<dbReference type="InterPro" id="IPR020904">
    <property type="entry name" value="Sc_DH/Rdtase_CS"/>
</dbReference>
<evidence type="ECO:0000256" key="2">
    <source>
        <dbReference type="ARBA" id="ARBA00023002"/>
    </source>
</evidence>
<reference evidence="4 5" key="1">
    <citation type="submission" date="2019-12" db="EMBL/GenBank/DDBJ databases">
        <title>Genomic-based taxomic classification of the family Erythrobacteraceae.</title>
        <authorList>
            <person name="Xu L."/>
        </authorList>
    </citation>
    <scope>NUCLEOTIDE SEQUENCE [LARGE SCALE GENOMIC DNA]</scope>
    <source>
        <strain evidence="4 5">SW-109</strain>
    </source>
</reference>
<dbReference type="NCBIfam" id="NF005559">
    <property type="entry name" value="PRK07231.1"/>
    <property type="match status" value="1"/>
</dbReference>
<dbReference type="PRINTS" id="PR00080">
    <property type="entry name" value="SDRFAMILY"/>
</dbReference>
<dbReference type="OrthoDB" id="7500984at2"/>
<evidence type="ECO:0000259" key="3">
    <source>
        <dbReference type="SMART" id="SM00822"/>
    </source>
</evidence>
<dbReference type="GO" id="GO:0047936">
    <property type="term" value="F:glucose 1-dehydrogenase [NAD(P)+] activity"/>
    <property type="evidence" value="ECO:0007669"/>
    <property type="project" value="UniProtKB-EC"/>
</dbReference>
<dbReference type="PANTHER" id="PTHR42760:SF133">
    <property type="entry name" value="3-OXOACYL-[ACYL-CARRIER-PROTEIN] REDUCTASE"/>
    <property type="match status" value="1"/>
</dbReference>
<dbReference type="FunFam" id="3.40.50.720:FF:000084">
    <property type="entry name" value="Short-chain dehydrogenase reductase"/>
    <property type="match status" value="1"/>
</dbReference>
<dbReference type="PANTHER" id="PTHR42760">
    <property type="entry name" value="SHORT-CHAIN DEHYDROGENASES/REDUCTASES FAMILY MEMBER"/>
    <property type="match status" value="1"/>
</dbReference>
<accession>A0A6I4UW32</accession>
<keyword evidence="5" id="KW-1185">Reference proteome</keyword>
<dbReference type="AlphaFoldDB" id="A0A6I4UW32"/>
<name>A0A6I4UW32_9SPHN</name>
<dbReference type="PRINTS" id="PR00081">
    <property type="entry name" value="GDHRDH"/>
</dbReference>
<dbReference type="SMART" id="SM00822">
    <property type="entry name" value="PKS_KR"/>
    <property type="match status" value="1"/>
</dbReference>
<feature type="domain" description="Ketoreductase" evidence="3">
    <location>
        <begin position="10"/>
        <end position="186"/>
    </location>
</feature>
<dbReference type="EC" id="1.1.1.47" evidence="4"/>
<dbReference type="PROSITE" id="PS00061">
    <property type="entry name" value="ADH_SHORT"/>
    <property type="match status" value="1"/>
</dbReference>
<keyword evidence="2 4" id="KW-0560">Oxidoreductase</keyword>
<gene>
    <name evidence="4" type="ORF">GRI43_01615</name>
</gene>
<evidence type="ECO:0000256" key="1">
    <source>
        <dbReference type="ARBA" id="ARBA00006484"/>
    </source>
</evidence>
<proteinExistence type="inferred from homology"/>
<dbReference type="RefSeq" id="WP_160729366.1">
    <property type="nucleotide sequence ID" value="NZ_WTYP01000001.1"/>
</dbReference>
<dbReference type="CDD" id="cd05233">
    <property type="entry name" value="SDR_c"/>
    <property type="match status" value="1"/>
</dbReference>
<dbReference type="EMBL" id="WTYP01000001">
    <property type="protein sequence ID" value="MXP46089.1"/>
    <property type="molecule type" value="Genomic_DNA"/>
</dbReference>
<comment type="caution">
    <text evidence="4">The sequence shown here is derived from an EMBL/GenBank/DDBJ whole genome shotgun (WGS) entry which is preliminary data.</text>
</comment>
<evidence type="ECO:0000313" key="4">
    <source>
        <dbReference type="EMBL" id="MXP46089.1"/>
    </source>
</evidence>